<name>A0A811V8W4_CERCA</name>
<evidence type="ECO:0000313" key="1">
    <source>
        <dbReference type="EMBL" id="CAD7011707.1"/>
    </source>
</evidence>
<sequence length="136" mass="15782">NRNDISTLNQIDLRLPQRVIEFPLLTISSIERIYVGIVIIAIGARNSAQLSSASRFGRVIVIPKDGDDNMLRRETFHELRHLDELIQNATVEYEGELFTYKDACARWENECFQNDILNLDYIMDDVSDFLKSKKFN</sequence>
<gene>
    <name evidence="1" type="ORF">CCAP1982_LOCUS19792</name>
</gene>
<feature type="non-terminal residue" evidence="1">
    <location>
        <position position="1"/>
    </location>
</feature>
<dbReference type="AlphaFoldDB" id="A0A811V8W4"/>
<dbReference type="Proteomes" id="UP000606786">
    <property type="component" value="Unassembled WGS sequence"/>
</dbReference>
<reference evidence="1" key="1">
    <citation type="submission" date="2020-11" db="EMBL/GenBank/DDBJ databases">
        <authorList>
            <person name="Whitehead M."/>
        </authorList>
    </citation>
    <scope>NUCLEOTIDE SEQUENCE</scope>
    <source>
        <strain evidence="1">EGII</strain>
    </source>
</reference>
<accession>A0A811V8W4</accession>
<comment type="caution">
    <text evidence="1">The sequence shown here is derived from an EMBL/GenBank/DDBJ whole genome shotgun (WGS) entry which is preliminary data.</text>
</comment>
<keyword evidence="2" id="KW-1185">Reference proteome</keyword>
<dbReference type="EMBL" id="CAJHJT010000056">
    <property type="protein sequence ID" value="CAD7011707.1"/>
    <property type="molecule type" value="Genomic_DNA"/>
</dbReference>
<evidence type="ECO:0000313" key="2">
    <source>
        <dbReference type="Proteomes" id="UP000606786"/>
    </source>
</evidence>
<organism evidence="1 2">
    <name type="scientific">Ceratitis capitata</name>
    <name type="common">Mediterranean fruit fly</name>
    <name type="synonym">Tephritis capitata</name>
    <dbReference type="NCBI Taxonomy" id="7213"/>
    <lineage>
        <taxon>Eukaryota</taxon>
        <taxon>Metazoa</taxon>
        <taxon>Ecdysozoa</taxon>
        <taxon>Arthropoda</taxon>
        <taxon>Hexapoda</taxon>
        <taxon>Insecta</taxon>
        <taxon>Pterygota</taxon>
        <taxon>Neoptera</taxon>
        <taxon>Endopterygota</taxon>
        <taxon>Diptera</taxon>
        <taxon>Brachycera</taxon>
        <taxon>Muscomorpha</taxon>
        <taxon>Tephritoidea</taxon>
        <taxon>Tephritidae</taxon>
        <taxon>Ceratitis</taxon>
        <taxon>Ceratitis</taxon>
    </lineage>
</organism>
<protein>
    <submittedName>
        <fullName evidence="1">(Mediterranean fruit fly) hypothetical protein</fullName>
    </submittedName>
</protein>
<proteinExistence type="predicted"/>
<dbReference type="OrthoDB" id="6510177at2759"/>